<evidence type="ECO:0000313" key="4">
    <source>
        <dbReference type="Proteomes" id="UP001303160"/>
    </source>
</evidence>
<feature type="compositionally biased region" description="Basic residues" evidence="1">
    <location>
        <begin position="142"/>
        <end position="152"/>
    </location>
</feature>
<reference evidence="3" key="2">
    <citation type="submission" date="2023-05" db="EMBL/GenBank/DDBJ databases">
        <authorList>
            <consortium name="Lawrence Berkeley National Laboratory"/>
            <person name="Steindorff A."/>
            <person name="Hensen N."/>
            <person name="Bonometti L."/>
            <person name="Westerberg I."/>
            <person name="Brannstrom I.O."/>
            <person name="Guillou S."/>
            <person name="Cros-Aarteil S."/>
            <person name="Calhoun S."/>
            <person name="Haridas S."/>
            <person name="Kuo A."/>
            <person name="Mondo S."/>
            <person name="Pangilinan J."/>
            <person name="Riley R."/>
            <person name="Labutti K."/>
            <person name="Andreopoulos B."/>
            <person name="Lipzen A."/>
            <person name="Chen C."/>
            <person name="Yanf M."/>
            <person name="Daum C."/>
            <person name="Ng V."/>
            <person name="Clum A."/>
            <person name="Ohm R."/>
            <person name="Martin F."/>
            <person name="Silar P."/>
            <person name="Natvig D."/>
            <person name="Lalanne C."/>
            <person name="Gautier V."/>
            <person name="Ament-Velasquez S.L."/>
            <person name="Kruys A."/>
            <person name="Hutchinson M.I."/>
            <person name="Powell A.J."/>
            <person name="Barry K."/>
            <person name="Miller A.N."/>
            <person name="Grigoriev I.V."/>
            <person name="Debuchy R."/>
            <person name="Gladieux P."/>
            <person name="Thoren M.H."/>
            <person name="Johannesson H."/>
        </authorList>
    </citation>
    <scope>NUCLEOTIDE SEQUENCE</scope>
    <source>
        <strain evidence="3">CBS 315.58</strain>
    </source>
</reference>
<feature type="compositionally biased region" description="Basic and acidic residues" evidence="1">
    <location>
        <begin position="127"/>
        <end position="141"/>
    </location>
</feature>
<keyword evidence="2" id="KW-0812">Transmembrane</keyword>
<evidence type="ECO:0000256" key="2">
    <source>
        <dbReference type="SAM" id="Phobius"/>
    </source>
</evidence>
<evidence type="ECO:0000256" key="1">
    <source>
        <dbReference type="SAM" id="MobiDB-lite"/>
    </source>
</evidence>
<keyword evidence="2" id="KW-1133">Transmembrane helix</keyword>
<proteinExistence type="predicted"/>
<accession>A0AAN6XI78</accession>
<name>A0AAN6XI78_9PEZI</name>
<dbReference type="EMBL" id="MU863911">
    <property type="protein sequence ID" value="KAK4201104.1"/>
    <property type="molecule type" value="Genomic_DNA"/>
</dbReference>
<organism evidence="3 4">
    <name type="scientific">Triangularia verruculosa</name>
    <dbReference type="NCBI Taxonomy" id="2587418"/>
    <lineage>
        <taxon>Eukaryota</taxon>
        <taxon>Fungi</taxon>
        <taxon>Dikarya</taxon>
        <taxon>Ascomycota</taxon>
        <taxon>Pezizomycotina</taxon>
        <taxon>Sordariomycetes</taxon>
        <taxon>Sordariomycetidae</taxon>
        <taxon>Sordariales</taxon>
        <taxon>Podosporaceae</taxon>
        <taxon>Triangularia</taxon>
    </lineage>
</organism>
<reference evidence="3" key="1">
    <citation type="journal article" date="2023" name="Mol. Phylogenet. Evol.">
        <title>Genome-scale phylogeny and comparative genomics of the fungal order Sordariales.</title>
        <authorList>
            <person name="Hensen N."/>
            <person name="Bonometti L."/>
            <person name="Westerberg I."/>
            <person name="Brannstrom I.O."/>
            <person name="Guillou S."/>
            <person name="Cros-Aarteil S."/>
            <person name="Calhoun S."/>
            <person name="Haridas S."/>
            <person name="Kuo A."/>
            <person name="Mondo S."/>
            <person name="Pangilinan J."/>
            <person name="Riley R."/>
            <person name="LaButti K."/>
            <person name="Andreopoulos B."/>
            <person name="Lipzen A."/>
            <person name="Chen C."/>
            <person name="Yan M."/>
            <person name="Daum C."/>
            <person name="Ng V."/>
            <person name="Clum A."/>
            <person name="Steindorff A."/>
            <person name="Ohm R.A."/>
            <person name="Martin F."/>
            <person name="Silar P."/>
            <person name="Natvig D.O."/>
            <person name="Lalanne C."/>
            <person name="Gautier V."/>
            <person name="Ament-Velasquez S.L."/>
            <person name="Kruys A."/>
            <person name="Hutchinson M.I."/>
            <person name="Powell A.J."/>
            <person name="Barry K."/>
            <person name="Miller A.N."/>
            <person name="Grigoriev I.V."/>
            <person name="Debuchy R."/>
            <person name="Gladieux P."/>
            <person name="Hiltunen Thoren M."/>
            <person name="Johannesson H."/>
        </authorList>
    </citation>
    <scope>NUCLEOTIDE SEQUENCE</scope>
    <source>
        <strain evidence="3">CBS 315.58</strain>
    </source>
</reference>
<gene>
    <name evidence="3" type="ORF">QBC40DRAFT_278852</name>
</gene>
<keyword evidence="2" id="KW-0472">Membrane</keyword>
<feature type="compositionally biased region" description="Polar residues" evidence="1">
    <location>
        <begin position="1"/>
        <end position="12"/>
    </location>
</feature>
<feature type="compositionally biased region" description="Low complexity" evidence="1">
    <location>
        <begin position="23"/>
        <end position="38"/>
    </location>
</feature>
<comment type="caution">
    <text evidence="3">The sequence shown here is derived from an EMBL/GenBank/DDBJ whole genome shotgun (WGS) entry which is preliminary data.</text>
</comment>
<feature type="region of interest" description="Disordered" evidence="1">
    <location>
        <begin position="104"/>
        <end position="152"/>
    </location>
</feature>
<evidence type="ECO:0000313" key="3">
    <source>
        <dbReference type="EMBL" id="KAK4201104.1"/>
    </source>
</evidence>
<keyword evidence="4" id="KW-1185">Reference proteome</keyword>
<sequence>MAPHPQTDNSPFPLTPTEDDVAGHGSADDGSLAGASGTSSGGITISKGALVAIIVVVVVVALVGIASSVLFYVAKKREWTVKETIRRSARKVVTVLTPRRSEFPRSVKEGKGGRVRLDDVPPTPRLTPERLEDLEKGLEAKNKKKKLNFSRK</sequence>
<feature type="region of interest" description="Disordered" evidence="1">
    <location>
        <begin position="1"/>
        <end position="38"/>
    </location>
</feature>
<protein>
    <submittedName>
        <fullName evidence="3">Uncharacterized protein</fullName>
    </submittedName>
</protein>
<feature type="compositionally biased region" description="Basic and acidic residues" evidence="1">
    <location>
        <begin position="104"/>
        <end position="119"/>
    </location>
</feature>
<dbReference type="Proteomes" id="UP001303160">
    <property type="component" value="Unassembled WGS sequence"/>
</dbReference>
<feature type="transmembrane region" description="Helical" evidence="2">
    <location>
        <begin position="49"/>
        <end position="73"/>
    </location>
</feature>
<dbReference type="AlphaFoldDB" id="A0AAN6XI78"/>